<dbReference type="EMBL" id="BSOH01000007">
    <property type="protein sequence ID" value="GLR16729.1"/>
    <property type="molecule type" value="Genomic_DNA"/>
</dbReference>
<dbReference type="CDD" id="cd06577">
    <property type="entry name" value="PASTA_pknB"/>
    <property type="match status" value="2"/>
</dbReference>
<reference evidence="2" key="1">
    <citation type="journal article" date="2014" name="Int. J. Syst. Evol. Microbiol.">
        <title>Complete genome sequence of Corynebacterium casei LMG S-19264T (=DSM 44701T), isolated from a smear-ripened cheese.</title>
        <authorList>
            <consortium name="US DOE Joint Genome Institute (JGI-PGF)"/>
            <person name="Walter F."/>
            <person name="Albersmeier A."/>
            <person name="Kalinowski J."/>
            <person name="Ruckert C."/>
        </authorList>
    </citation>
    <scope>NUCLEOTIDE SEQUENCE</scope>
    <source>
        <strain evidence="2">NBRC 108769</strain>
    </source>
</reference>
<organism evidence="2 3">
    <name type="scientific">Portibacter lacus</name>
    <dbReference type="NCBI Taxonomy" id="1099794"/>
    <lineage>
        <taxon>Bacteria</taxon>
        <taxon>Pseudomonadati</taxon>
        <taxon>Bacteroidota</taxon>
        <taxon>Saprospiria</taxon>
        <taxon>Saprospirales</taxon>
        <taxon>Haliscomenobacteraceae</taxon>
        <taxon>Portibacter</taxon>
    </lineage>
</organism>
<reference evidence="2" key="2">
    <citation type="submission" date="2023-01" db="EMBL/GenBank/DDBJ databases">
        <title>Draft genome sequence of Portibacter lacus strain NBRC 108769.</title>
        <authorList>
            <person name="Sun Q."/>
            <person name="Mori K."/>
        </authorList>
    </citation>
    <scope>NUCLEOTIDE SEQUENCE</scope>
    <source>
        <strain evidence="2">NBRC 108769</strain>
    </source>
</reference>
<accession>A0AA37SNG1</accession>
<keyword evidence="3" id="KW-1185">Reference proteome</keyword>
<comment type="caution">
    <text evidence="2">The sequence shown here is derived from an EMBL/GenBank/DDBJ whole genome shotgun (WGS) entry which is preliminary data.</text>
</comment>
<name>A0AA37SNG1_9BACT</name>
<dbReference type="Pfam" id="PF03793">
    <property type="entry name" value="PASTA"/>
    <property type="match status" value="1"/>
</dbReference>
<dbReference type="SUPFAM" id="SSF54184">
    <property type="entry name" value="Penicillin-binding protein 2x (pbp-2x), c-terminal domain"/>
    <property type="match status" value="1"/>
</dbReference>
<dbReference type="Gene3D" id="3.30.10.20">
    <property type="match status" value="2"/>
</dbReference>
<dbReference type="SMART" id="SM00740">
    <property type="entry name" value="PASTA"/>
    <property type="match status" value="2"/>
</dbReference>
<proteinExistence type="predicted"/>
<feature type="domain" description="PASTA" evidence="1">
    <location>
        <begin position="6"/>
        <end position="72"/>
    </location>
</feature>
<evidence type="ECO:0000259" key="1">
    <source>
        <dbReference type="SMART" id="SM00740"/>
    </source>
</evidence>
<dbReference type="InterPro" id="IPR005543">
    <property type="entry name" value="PASTA_dom"/>
</dbReference>
<sequence>MYTNHGQKLVLPNYVEMSLSEATSAAEEESFHLIVNDSVHMIGKPGGIIIDQNPKPDSKVKENRKVYVTTTKYIADQIKVSALPSLYGRDFERKSKELSFMDLNAAVKDYVYDPGEPNHILEVYYKGERIISSEGRDADINIEKGGTLEFVLSKRYGGEMGIPNVECMEYESAFFLIENLKLKVSEIINSGVITDQSTAYVIAQDPAFTPDGLIQIGDEIKLTISQEKPANCN</sequence>
<dbReference type="Proteomes" id="UP001156666">
    <property type="component" value="Unassembled WGS sequence"/>
</dbReference>
<dbReference type="RefSeq" id="WP_262914088.1">
    <property type="nucleotide sequence ID" value="NZ_BSOH01000007.1"/>
</dbReference>
<dbReference type="AlphaFoldDB" id="A0AA37SNG1"/>
<gene>
    <name evidence="2" type="ORF">GCM10007940_13440</name>
</gene>
<evidence type="ECO:0000313" key="2">
    <source>
        <dbReference type="EMBL" id="GLR16729.1"/>
    </source>
</evidence>
<protein>
    <recommendedName>
        <fullName evidence="1">PASTA domain-containing protein</fullName>
    </recommendedName>
</protein>
<evidence type="ECO:0000313" key="3">
    <source>
        <dbReference type="Proteomes" id="UP001156666"/>
    </source>
</evidence>
<feature type="domain" description="PASTA" evidence="1">
    <location>
        <begin position="157"/>
        <end position="226"/>
    </location>
</feature>